<gene>
    <name evidence="2" type="ORF">FGO68_gene7453</name>
</gene>
<keyword evidence="1" id="KW-0812">Transmembrane</keyword>
<evidence type="ECO:0000256" key="1">
    <source>
        <dbReference type="SAM" id="Phobius"/>
    </source>
</evidence>
<feature type="transmembrane region" description="Helical" evidence="1">
    <location>
        <begin position="20"/>
        <end position="45"/>
    </location>
</feature>
<organism evidence="2 3">
    <name type="scientific">Halteria grandinella</name>
    <dbReference type="NCBI Taxonomy" id="5974"/>
    <lineage>
        <taxon>Eukaryota</taxon>
        <taxon>Sar</taxon>
        <taxon>Alveolata</taxon>
        <taxon>Ciliophora</taxon>
        <taxon>Intramacronucleata</taxon>
        <taxon>Spirotrichea</taxon>
        <taxon>Stichotrichia</taxon>
        <taxon>Sporadotrichida</taxon>
        <taxon>Halteriidae</taxon>
        <taxon>Halteria</taxon>
    </lineage>
</organism>
<dbReference type="AlphaFoldDB" id="A0A8J8NHE4"/>
<dbReference type="EMBL" id="RRYP01015586">
    <property type="protein sequence ID" value="TNV75442.1"/>
    <property type="molecule type" value="Genomic_DNA"/>
</dbReference>
<dbReference type="Proteomes" id="UP000785679">
    <property type="component" value="Unassembled WGS sequence"/>
</dbReference>
<name>A0A8J8NHE4_HALGN</name>
<protein>
    <submittedName>
        <fullName evidence="2">Uncharacterized protein</fullName>
    </submittedName>
</protein>
<keyword evidence="1" id="KW-0472">Membrane</keyword>
<evidence type="ECO:0000313" key="3">
    <source>
        <dbReference type="Proteomes" id="UP000785679"/>
    </source>
</evidence>
<evidence type="ECO:0000313" key="2">
    <source>
        <dbReference type="EMBL" id="TNV75442.1"/>
    </source>
</evidence>
<comment type="caution">
    <text evidence="2">The sequence shown here is derived from an EMBL/GenBank/DDBJ whole genome shotgun (WGS) entry which is preliminary data.</text>
</comment>
<keyword evidence="3" id="KW-1185">Reference proteome</keyword>
<reference evidence="2" key="1">
    <citation type="submission" date="2019-06" db="EMBL/GenBank/DDBJ databases">
        <authorList>
            <person name="Zheng W."/>
        </authorList>
    </citation>
    <scope>NUCLEOTIDE SEQUENCE</scope>
    <source>
        <strain evidence="2">QDHG01</strain>
    </source>
</reference>
<proteinExistence type="predicted"/>
<accession>A0A8J8NHE4</accession>
<sequence>MEMYNPTTKSIYYFLIQYPIIYQIILYMKIFPFASLALLALLPFLTAATCDLKCYFDQYCDDSYNPLWLLAL</sequence>
<keyword evidence="1" id="KW-1133">Transmembrane helix</keyword>